<dbReference type="RefSeq" id="WP_187317933.1">
    <property type="nucleotide sequence ID" value="NZ_JACSCY010000001.1"/>
</dbReference>
<reference evidence="3 4" key="1">
    <citation type="submission" date="2020-08" db="EMBL/GenBank/DDBJ databases">
        <title>Hymenobacter sp.</title>
        <authorList>
            <person name="Kim M.K."/>
        </authorList>
    </citation>
    <scope>NUCLEOTIDE SEQUENCE [LARGE SCALE GENOMIC DNA]</scope>
    <source>
        <strain evidence="3 4">BT507</strain>
    </source>
</reference>
<dbReference type="Gene3D" id="2.60.120.380">
    <property type="match status" value="1"/>
</dbReference>
<dbReference type="Gene3D" id="2.60.40.10">
    <property type="entry name" value="Immunoglobulins"/>
    <property type="match status" value="1"/>
</dbReference>
<dbReference type="EMBL" id="JACSCY010000001">
    <property type="protein sequence ID" value="MBC6609631.1"/>
    <property type="molecule type" value="Genomic_DNA"/>
</dbReference>
<dbReference type="InterPro" id="IPR026444">
    <property type="entry name" value="Secre_tail"/>
</dbReference>
<comment type="caution">
    <text evidence="3">The sequence shown here is derived from an EMBL/GenBank/DDBJ whole genome shotgun (WGS) entry which is preliminary data.</text>
</comment>
<feature type="domain" description="GEVED" evidence="2">
    <location>
        <begin position="564"/>
        <end position="642"/>
    </location>
</feature>
<gene>
    <name evidence="3" type="ORF">H8B15_01775</name>
</gene>
<dbReference type="InterPro" id="IPR045474">
    <property type="entry name" value="GEVED"/>
</dbReference>
<dbReference type="Pfam" id="PF18962">
    <property type="entry name" value="Por_Secre_tail"/>
    <property type="match status" value="1"/>
</dbReference>
<organism evidence="3 4">
    <name type="scientific">Hymenobacter citatus</name>
    <dbReference type="NCBI Taxonomy" id="2763506"/>
    <lineage>
        <taxon>Bacteria</taxon>
        <taxon>Pseudomonadati</taxon>
        <taxon>Bacteroidota</taxon>
        <taxon>Cytophagia</taxon>
        <taxon>Cytophagales</taxon>
        <taxon>Hymenobacteraceae</taxon>
        <taxon>Hymenobacter</taxon>
    </lineage>
</organism>
<sequence length="970" mass="102748">MKNIYCFLILLLSGGLLVPAYGQKPLYLGKLQEVAAQYKKHPQAATAGAKGVGTAVRQAVPAGKDLALTLTENKRQGAAELFFGEVAGTKHSSFYLKVSDREATGSVILRDEKKYYRFSSTADGSVYLTEENIDKVLCVGYQDRQPTAPANTQAATSATVAAAVPALESLPGAGAVLYLDFDGQTVTNTLWNYNFNNGNSIEAAPATLSEREMIEVWKLVSEDYRPFALNVTTSEAVFNQAPPSQRMRVIFTPTTYFYPGAGGVAYIGSFTWGGTTYGETPCWVFNGGVKGAGEAGSHEGGHTLYLGHDGRTTPAEGYFAGQQSWAPIMGVGYYVPVAQWSKGEYPYANNLEDDLLKISTMNGFGYRADDHGNDLASATPLVVGAGGVVSGEANKGVISTTTDVDVFSIKHAGGRLALSVRPDPAHPNLDVLLTLRDAAGTVVTVADPVTLSATVEGTWPAGTYYLTIDGTVGALGANSDYASLGAYSIATKDYEQPTYTDGCTNFATLINSFSFSTLANANSGCGGGTANGYTIYPPTGALTTTLTRGESYAMQMQAANYPMYFGVWIDYNQDKDFDDEGEFVYASPTSSTSPFAATIAIPATARLGTTRMRVRSNYSPQITGEQSSSSMNYGEAEDYTITIRTNEAPTVRLTSPAPGAMFSAPATISLTAEAADADGRVAKVEFFVGATKLGEVLAAPYTYSWSGVTVGTYALTAVATDDKGLATTSAAVSVTVNDNAVAQGCGLGYWKNHPAQWGCYTPTTLYGTVFQSAPADLRAKTLLEVLKSGGGGNYNLGRQSVAALLNSCSSAVAYSAPYRYNTQKLIADVNAAFTSKDKKAVNTLATKLEDLNSVGCPLDGSAATLAATATSSAQFLAEGEAMSSGRKLSIYPNPFAEEAVIEFQQAQTQEYVLELYDITGRLLKRVATGTAEAGKNYRFPVDSHTLAEGMYLVRLTTGETAQNVRLLKVK</sequence>
<evidence type="ECO:0000313" key="3">
    <source>
        <dbReference type="EMBL" id="MBC6609631.1"/>
    </source>
</evidence>
<accession>A0ABR7MEW7</accession>
<name>A0ABR7MEW7_9BACT</name>
<feature type="domain" description="Secretion system C-terminal sorting" evidence="1">
    <location>
        <begin position="890"/>
        <end position="961"/>
    </location>
</feature>
<evidence type="ECO:0000259" key="1">
    <source>
        <dbReference type="Pfam" id="PF18962"/>
    </source>
</evidence>
<dbReference type="InterPro" id="IPR013783">
    <property type="entry name" value="Ig-like_fold"/>
</dbReference>
<protein>
    <submittedName>
        <fullName evidence="3">T9SS type A sorting domain-containing protein</fullName>
    </submittedName>
</protein>
<dbReference type="Proteomes" id="UP000622017">
    <property type="component" value="Unassembled WGS sequence"/>
</dbReference>
<dbReference type="NCBIfam" id="TIGR04183">
    <property type="entry name" value="Por_Secre_tail"/>
    <property type="match status" value="1"/>
</dbReference>
<evidence type="ECO:0000313" key="4">
    <source>
        <dbReference type="Proteomes" id="UP000622017"/>
    </source>
</evidence>
<proteinExistence type="predicted"/>
<dbReference type="Pfam" id="PF20009">
    <property type="entry name" value="GEVED"/>
    <property type="match status" value="1"/>
</dbReference>
<dbReference type="Pfam" id="PF17957">
    <property type="entry name" value="Big_7"/>
    <property type="match status" value="1"/>
</dbReference>
<keyword evidence="4" id="KW-1185">Reference proteome</keyword>
<evidence type="ECO:0000259" key="2">
    <source>
        <dbReference type="Pfam" id="PF20009"/>
    </source>
</evidence>